<dbReference type="InterPro" id="IPR002049">
    <property type="entry name" value="LE_dom"/>
</dbReference>
<protein>
    <submittedName>
        <fullName evidence="12">Putative netrin axonal chemotropic factor</fullName>
    </submittedName>
</protein>
<dbReference type="VEuPathDB" id="VectorBase:ISCW006727"/>
<dbReference type="VEuPathDB" id="VectorBase:ISCP_025347"/>
<evidence type="ECO:0000256" key="9">
    <source>
        <dbReference type="ARBA" id="ARBA00023292"/>
    </source>
</evidence>
<evidence type="ECO:0000256" key="2">
    <source>
        <dbReference type="ARBA" id="ARBA00022525"/>
    </source>
</evidence>
<dbReference type="FunFam" id="2.60.120.260:FF:000017">
    <property type="entry name" value="Laminin subunit alpha 2"/>
    <property type="match status" value="1"/>
</dbReference>
<keyword evidence="9" id="KW-0424">Laminin EGF-like domain</keyword>
<dbReference type="InterPro" id="IPR008979">
    <property type="entry name" value="Galactose-bd-like_sf"/>
</dbReference>
<dbReference type="Pfam" id="PF00055">
    <property type="entry name" value="Laminin_N"/>
    <property type="match status" value="1"/>
</dbReference>
<proteinExistence type="predicted"/>
<dbReference type="SUPFAM" id="SSF57196">
    <property type="entry name" value="EGF/Laminin"/>
    <property type="match status" value="2"/>
</dbReference>
<accession>A0A4D5RDE9</accession>
<dbReference type="EMBL" id="GHJT01001232">
    <property type="protein sequence ID" value="MOY35203.1"/>
    <property type="molecule type" value="Transcribed_RNA"/>
</dbReference>
<keyword evidence="3" id="KW-0272">Extracellular matrix</keyword>
<keyword evidence="7" id="KW-1015">Disulfide bond</keyword>
<evidence type="ECO:0000256" key="1">
    <source>
        <dbReference type="ARBA" id="ARBA00004302"/>
    </source>
</evidence>
<dbReference type="PROSITE" id="PS01248">
    <property type="entry name" value="EGF_LAM_1"/>
    <property type="match status" value="1"/>
</dbReference>
<feature type="domain" description="Laminin N-terminal" evidence="11">
    <location>
        <begin position="34"/>
        <end position="282"/>
    </location>
</feature>
<keyword evidence="2" id="KW-0964">Secreted</keyword>
<dbReference type="AlphaFoldDB" id="A0A4D5RDE9"/>
<sequence>MGRGLLLPLLAASCLLAHAHPWEPCGYDQDYDDLTRGLFPSVFNLASNAGITVNATCGETGPETYCKLVEHIYNREPQCGECDASSRHADKRHPIEYAIDGSNRWWQSPTLQNGRKYQWVTITLDLKQVFQVAYIILKTANSPRPGNWILERSIDGVFYRPWQFYAITDAECWEAYGIAPTPGKPVYKTDDEVICTSYYSSLTPFEDGEVHTSLVNGRPGAEEFSEKLMDFTKARYVRLRLQRIRTLNADLMSFQVGEADKVDKSVTRRYYYSIKDISIGGQCVCSGHAQECPPKPNGELHCKCEHNTCGASCERCCPMFNQQPWRMGTHGDAAECQECQCFGHATSCIYDSNVAKSGTSLNIHGEYHGGGVCQNCSHNTAGINCQQCQEGYFRPRGVPRDHRNPCRKCSCSGPGATGNCVSDDSHIHEGLFPGDCLCTKGSTATKTET</sequence>
<dbReference type="Gene3D" id="2.10.25.10">
    <property type="entry name" value="Laminin"/>
    <property type="match status" value="1"/>
</dbReference>
<dbReference type="SUPFAM" id="SSF49785">
    <property type="entry name" value="Galactose-binding domain-like"/>
    <property type="match status" value="1"/>
</dbReference>
<feature type="signal peptide" evidence="10">
    <location>
        <begin position="1"/>
        <end position="19"/>
    </location>
</feature>
<dbReference type="InterPro" id="IPR008211">
    <property type="entry name" value="Laminin_N"/>
</dbReference>
<keyword evidence="5" id="KW-0677">Repeat</keyword>
<dbReference type="Gene3D" id="2.60.120.260">
    <property type="entry name" value="Galactose-binding domain-like"/>
    <property type="match status" value="1"/>
</dbReference>
<evidence type="ECO:0000256" key="4">
    <source>
        <dbReference type="ARBA" id="ARBA00022729"/>
    </source>
</evidence>
<keyword evidence="6" id="KW-0084">Basement membrane</keyword>
<evidence type="ECO:0000256" key="5">
    <source>
        <dbReference type="ARBA" id="ARBA00022737"/>
    </source>
</evidence>
<dbReference type="VEuPathDB" id="VectorBase:ISCI006727"/>
<comment type="subcellular location">
    <subcellularLocation>
        <location evidence="1">Secreted</location>
        <location evidence="1">Extracellular space</location>
        <location evidence="1">Extracellular matrix</location>
        <location evidence="1">Basement membrane</location>
    </subcellularLocation>
</comment>
<organism evidence="12">
    <name type="scientific">Ixodes scapularis</name>
    <name type="common">Black-legged tick</name>
    <name type="synonym">Deer tick</name>
    <dbReference type="NCBI Taxonomy" id="6945"/>
    <lineage>
        <taxon>Eukaryota</taxon>
        <taxon>Metazoa</taxon>
        <taxon>Ecdysozoa</taxon>
        <taxon>Arthropoda</taxon>
        <taxon>Chelicerata</taxon>
        <taxon>Arachnida</taxon>
        <taxon>Acari</taxon>
        <taxon>Parasitiformes</taxon>
        <taxon>Ixodida</taxon>
        <taxon>Ixodoidea</taxon>
        <taxon>Ixodidae</taxon>
        <taxon>Ixodinae</taxon>
        <taxon>Ixodes</taxon>
    </lineage>
</organism>
<dbReference type="PANTHER" id="PTHR10574">
    <property type="entry name" value="NETRIN/LAMININ-RELATED"/>
    <property type="match status" value="1"/>
</dbReference>
<dbReference type="GO" id="GO:0005604">
    <property type="term" value="C:basement membrane"/>
    <property type="evidence" value="ECO:0007669"/>
    <property type="project" value="UniProtKB-SubCell"/>
</dbReference>
<dbReference type="PANTHER" id="PTHR10574:SF436">
    <property type="entry name" value="LAMININ SUBUNIT ALPHA-2"/>
    <property type="match status" value="1"/>
</dbReference>
<dbReference type="InterPro" id="IPR050440">
    <property type="entry name" value="Laminin/Netrin_ECM"/>
</dbReference>
<evidence type="ECO:0000256" key="3">
    <source>
        <dbReference type="ARBA" id="ARBA00022530"/>
    </source>
</evidence>
<dbReference type="CDD" id="cd00055">
    <property type="entry name" value="EGF_Lam"/>
    <property type="match status" value="2"/>
</dbReference>
<evidence type="ECO:0000256" key="8">
    <source>
        <dbReference type="ARBA" id="ARBA00023180"/>
    </source>
</evidence>
<evidence type="ECO:0000256" key="7">
    <source>
        <dbReference type="ARBA" id="ARBA00023157"/>
    </source>
</evidence>
<reference evidence="12" key="1">
    <citation type="submission" date="2019-04" db="EMBL/GenBank/DDBJ databases">
        <title>An insight into the mialome of Ixodes scapularis.</title>
        <authorList>
            <person name="Ribeiro J.M."/>
            <person name="Mather T.N."/>
            <person name="Karim S."/>
        </authorList>
    </citation>
    <scope>NUCLEOTIDE SEQUENCE</scope>
</reference>
<name>A0A4D5RDE9_IXOSC</name>
<feature type="chain" id="PRO_5020026645" evidence="10">
    <location>
        <begin position="20"/>
        <end position="449"/>
    </location>
</feature>
<evidence type="ECO:0000256" key="10">
    <source>
        <dbReference type="SAM" id="SignalP"/>
    </source>
</evidence>
<evidence type="ECO:0000259" key="11">
    <source>
        <dbReference type="PROSITE" id="PS51117"/>
    </source>
</evidence>
<keyword evidence="4 10" id="KW-0732">Signal</keyword>
<evidence type="ECO:0000313" key="12">
    <source>
        <dbReference type="EMBL" id="MOY35203.1"/>
    </source>
</evidence>
<evidence type="ECO:0000256" key="6">
    <source>
        <dbReference type="ARBA" id="ARBA00022869"/>
    </source>
</evidence>
<dbReference type="FunFam" id="2.10.25.10:FF:000069">
    <property type="entry name" value="Laminin subunit alpha 1"/>
    <property type="match status" value="1"/>
</dbReference>
<dbReference type="SMART" id="SM00180">
    <property type="entry name" value="EGF_Lam"/>
    <property type="match status" value="2"/>
</dbReference>
<dbReference type="SMART" id="SM00136">
    <property type="entry name" value="LamNT"/>
    <property type="match status" value="1"/>
</dbReference>
<dbReference type="PROSITE" id="PS51117">
    <property type="entry name" value="LAMININ_NTER"/>
    <property type="match status" value="1"/>
</dbReference>
<dbReference type="OrthoDB" id="8545473at2759"/>
<keyword evidence="8" id="KW-0325">Glycoprotein</keyword>